<organism evidence="1 2">
    <name type="scientific">Mucilaginibacter gracilis</name>
    <dbReference type="NCBI Taxonomy" id="423350"/>
    <lineage>
        <taxon>Bacteria</taxon>
        <taxon>Pseudomonadati</taxon>
        <taxon>Bacteroidota</taxon>
        <taxon>Sphingobacteriia</taxon>
        <taxon>Sphingobacteriales</taxon>
        <taxon>Sphingobacteriaceae</taxon>
        <taxon>Mucilaginibacter</taxon>
    </lineage>
</organism>
<dbReference type="OrthoDB" id="675660at2"/>
<comment type="caution">
    <text evidence="1">The sequence shown here is derived from an EMBL/GenBank/DDBJ whole genome shotgun (WGS) entry which is preliminary data.</text>
</comment>
<evidence type="ECO:0000313" key="2">
    <source>
        <dbReference type="Proteomes" id="UP000268007"/>
    </source>
</evidence>
<dbReference type="EMBL" id="RBKU01000001">
    <property type="protein sequence ID" value="RKR83678.1"/>
    <property type="molecule type" value="Genomic_DNA"/>
</dbReference>
<evidence type="ECO:0000313" key="1">
    <source>
        <dbReference type="EMBL" id="RKR83678.1"/>
    </source>
</evidence>
<reference evidence="1 2" key="1">
    <citation type="submission" date="2018-10" db="EMBL/GenBank/DDBJ databases">
        <title>Genomic Encyclopedia of Archaeal and Bacterial Type Strains, Phase II (KMG-II): from individual species to whole genera.</title>
        <authorList>
            <person name="Goeker M."/>
        </authorList>
    </citation>
    <scope>NUCLEOTIDE SEQUENCE [LARGE SCALE GENOMIC DNA]</scope>
    <source>
        <strain evidence="1 2">DSM 18602</strain>
    </source>
</reference>
<sequence length="88" mass="10205">MIEDDMFMLPVEYMGDEFEFEARLLFAGYTHRFEVFVDEMPVLFEPDEELNYRATVSAGDVDKKNSWLTYGLLQAIAQQLSALTANRI</sequence>
<proteinExistence type="predicted"/>
<keyword evidence="2" id="KW-1185">Reference proteome</keyword>
<name>A0A495J5I7_9SPHI</name>
<accession>A0A495J5I7</accession>
<protein>
    <submittedName>
        <fullName evidence="1">Uncharacterized protein</fullName>
    </submittedName>
</protein>
<gene>
    <name evidence="1" type="ORF">BDD43_3892</name>
</gene>
<dbReference type="AlphaFoldDB" id="A0A495J5I7"/>
<dbReference type="RefSeq" id="WP_121199147.1">
    <property type="nucleotide sequence ID" value="NZ_RBKU01000001.1"/>
</dbReference>
<dbReference type="Proteomes" id="UP000268007">
    <property type="component" value="Unassembled WGS sequence"/>
</dbReference>